<dbReference type="EMBL" id="JAAFGS010000001">
    <property type="protein sequence ID" value="NGZ74778.1"/>
    <property type="molecule type" value="Genomic_DNA"/>
</dbReference>
<dbReference type="InterPro" id="IPR010559">
    <property type="entry name" value="Sig_transdc_His_kin_internal"/>
</dbReference>
<sequence length="604" mass="69342">MKRRRTFRLRLDDLSLKRKFLLIYLLCVLLPIMSINLFFYYRTSADIQAREQENLRRSVERAGGELLGMIDESIALGRSIAADDALYAALDRTYASPSDYYAVYDGFLRDKLTRYMSANILDVRVYTDNPTVQNGSNYRALKAYDRQPAWVRALEGTSSTIAVTAYLDEDSYKPGRRISIAGKMDVFPSYSTYAKYSRIDLDLGRVSAILNRERGSVKFRLVDDRNRVVADGLGGRDGEGSFYANPSLTSEQKNSGFVLERPLGSLNYIKGWKVVGVADTRYIDGLMHDSLRSILTLAVISIIVPSLLILLIFRSYHVRIKRLSRHMEQVRSERFELIDIREGKDEVGGLIRAFNLMTGRIRSLINDVYKLEIRQKNLELDRVRTELAMLQSQVNPHFLFNTLNAVLVVCTKNGYREVTEIVKNLSLLMRQLLSRPDDRVPLGEELQFTRMYLEIEKFRFGDRFDYRFDIENGTEEHRIPRMSIQPLVENACKHGLQGRKEGRLIVVSARMAGEGLQLSVRDNGVGMGEERLREVEERMRSECPSGEGSVGLRNVHRRLELFYRGDVRLQLRSRDGEGTEAGFLIPAFRLSRGEIGNYRWNKEA</sequence>
<comment type="subcellular location">
    <subcellularLocation>
        <location evidence="1">Cell membrane</location>
        <topology evidence="1">Multi-pass membrane protein</topology>
    </subcellularLocation>
</comment>
<proteinExistence type="predicted"/>
<dbReference type="Pfam" id="PF02518">
    <property type="entry name" value="HATPase_c"/>
    <property type="match status" value="1"/>
</dbReference>
<dbReference type="Proteomes" id="UP000800303">
    <property type="component" value="Unassembled WGS sequence"/>
</dbReference>
<dbReference type="Gene3D" id="6.10.340.10">
    <property type="match status" value="1"/>
</dbReference>
<evidence type="ECO:0000256" key="4">
    <source>
        <dbReference type="ARBA" id="ARBA00022679"/>
    </source>
</evidence>
<dbReference type="SMART" id="SM00304">
    <property type="entry name" value="HAMP"/>
    <property type="match status" value="1"/>
</dbReference>
<dbReference type="PANTHER" id="PTHR34220:SF7">
    <property type="entry name" value="SENSOR HISTIDINE KINASE YPDA"/>
    <property type="match status" value="1"/>
</dbReference>
<organism evidence="10 11">
    <name type="scientific">Saccharibacillus alkalitolerans</name>
    <dbReference type="NCBI Taxonomy" id="2705290"/>
    <lineage>
        <taxon>Bacteria</taxon>
        <taxon>Bacillati</taxon>
        <taxon>Bacillota</taxon>
        <taxon>Bacilli</taxon>
        <taxon>Bacillales</taxon>
        <taxon>Paenibacillaceae</taxon>
        <taxon>Saccharibacillus</taxon>
    </lineage>
</organism>
<dbReference type="InterPro" id="IPR050640">
    <property type="entry name" value="Bact_2-comp_sensor_kinase"/>
</dbReference>
<feature type="coiled-coil region" evidence="7">
    <location>
        <begin position="366"/>
        <end position="393"/>
    </location>
</feature>
<evidence type="ECO:0000256" key="6">
    <source>
        <dbReference type="ARBA" id="ARBA00023136"/>
    </source>
</evidence>
<dbReference type="InterPro" id="IPR036890">
    <property type="entry name" value="HATPase_C_sf"/>
</dbReference>
<comment type="caution">
    <text evidence="10">The sequence shown here is derived from an EMBL/GenBank/DDBJ whole genome shotgun (WGS) entry which is preliminary data.</text>
</comment>
<gene>
    <name evidence="10" type="ORF">GYN08_05555</name>
</gene>
<evidence type="ECO:0000256" key="8">
    <source>
        <dbReference type="SAM" id="Phobius"/>
    </source>
</evidence>
<dbReference type="RefSeq" id="WP_166273013.1">
    <property type="nucleotide sequence ID" value="NZ_JAAFGS010000001.1"/>
</dbReference>
<name>A0ABX0F591_9BACL</name>
<dbReference type="SUPFAM" id="SSF158472">
    <property type="entry name" value="HAMP domain-like"/>
    <property type="match status" value="1"/>
</dbReference>
<keyword evidence="6 8" id="KW-0472">Membrane</keyword>
<dbReference type="PROSITE" id="PS50885">
    <property type="entry name" value="HAMP"/>
    <property type="match status" value="1"/>
</dbReference>
<keyword evidence="8" id="KW-0812">Transmembrane</keyword>
<dbReference type="InterPro" id="IPR003660">
    <property type="entry name" value="HAMP_dom"/>
</dbReference>
<evidence type="ECO:0000259" key="9">
    <source>
        <dbReference type="PROSITE" id="PS50885"/>
    </source>
</evidence>
<dbReference type="Pfam" id="PF06580">
    <property type="entry name" value="His_kinase"/>
    <property type="match status" value="1"/>
</dbReference>
<evidence type="ECO:0000313" key="11">
    <source>
        <dbReference type="Proteomes" id="UP000800303"/>
    </source>
</evidence>
<dbReference type="Pfam" id="PF00672">
    <property type="entry name" value="HAMP"/>
    <property type="match status" value="1"/>
</dbReference>
<keyword evidence="3" id="KW-0597">Phosphoprotein</keyword>
<evidence type="ECO:0000256" key="7">
    <source>
        <dbReference type="SAM" id="Coils"/>
    </source>
</evidence>
<keyword evidence="7" id="KW-0175">Coiled coil</keyword>
<evidence type="ECO:0000256" key="2">
    <source>
        <dbReference type="ARBA" id="ARBA00022475"/>
    </source>
</evidence>
<feature type="domain" description="HAMP" evidence="9">
    <location>
        <begin position="314"/>
        <end position="366"/>
    </location>
</feature>
<dbReference type="PANTHER" id="PTHR34220">
    <property type="entry name" value="SENSOR HISTIDINE KINASE YPDA"/>
    <property type="match status" value="1"/>
</dbReference>
<evidence type="ECO:0000256" key="1">
    <source>
        <dbReference type="ARBA" id="ARBA00004651"/>
    </source>
</evidence>
<protein>
    <submittedName>
        <fullName evidence="10">Sensor histidine kinase</fullName>
    </submittedName>
</protein>
<feature type="transmembrane region" description="Helical" evidence="8">
    <location>
        <begin position="21"/>
        <end position="41"/>
    </location>
</feature>
<dbReference type="InterPro" id="IPR003594">
    <property type="entry name" value="HATPase_dom"/>
</dbReference>
<accession>A0ABX0F591</accession>
<keyword evidence="11" id="KW-1185">Reference proteome</keyword>
<dbReference type="SUPFAM" id="SSF55874">
    <property type="entry name" value="ATPase domain of HSP90 chaperone/DNA topoisomerase II/histidine kinase"/>
    <property type="match status" value="1"/>
</dbReference>
<evidence type="ECO:0000256" key="3">
    <source>
        <dbReference type="ARBA" id="ARBA00022553"/>
    </source>
</evidence>
<evidence type="ECO:0000256" key="5">
    <source>
        <dbReference type="ARBA" id="ARBA00022777"/>
    </source>
</evidence>
<keyword evidence="4" id="KW-0808">Transferase</keyword>
<feature type="transmembrane region" description="Helical" evidence="8">
    <location>
        <begin position="294"/>
        <end position="313"/>
    </location>
</feature>
<reference evidence="10 11" key="1">
    <citation type="submission" date="2020-01" db="EMBL/GenBank/DDBJ databases">
        <title>Polyphasic characterisation and genomic insights into a novel alkali tolerant bacterium VR-M41.</title>
        <authorList>
            <person name="Vemuluri V.R."/>
        </authorList>
    </citation>
    <scope>NUCLEOTIDE SEQUENCE [LARGE SCALE GENOMIC DNA]</scope>
    <source>
        <strain evidence="10 11">VR-M41</strain>
    </source>
</reference>
<keyword evidence="5 10" id="KW-0418">Kinase</keyword>
<evidence type="ECO:0000313" key="10">
    <source>
        <dbReference type="EMBL" id="NGZ74778.1"/>
    </source>
</evidence>
<dbReference type="CDD" id="cd06225">
    <property type="entry name" value="HAMP"/>
    <property type="match status" value="1"/>
</dbReference>
<keyword evidence="8" id="KW-1133">Transmembrane helix</keyword>
<keyword evidence="2" id="KW-1003">Cell membrane</keyword>
<dbReference type="GO" id="GO:0016301">
    <property type="term" value="F:kinase activity"/>
    <property type="evidence" value="ECO:0007669"/>
    <property type="project" value="UniProtKB-KW"/>
</dbReference>
<dbReference type="Gene3D" id="3.30.565.10">
    <property type="entry name" value="Histidine kinase-like ATPase, C-terminal domain"/>
    <property type="match status" value="1"/>
</dbReference>